<dbReference type="GO" id="GO:0000785">
    <property type="term" value="C:chromatin"/>
    <property type="evidence" value="ECO:0007669"/>
    <property type="project" value="TreeGrafter"/>
</dbReference>
<evidence type="ECO:0000256" key="6">
    <source>
        <dbReference type="SAM" id="MobiDB-lite"/>
    </source>
</evidence>
<dbReference type="PRINTS" id="PR00937">
    <property type="entry name" value="TBOX"/>
</dbReference>
<dbReference type="EMBL" id="CADEPM010000003">
    <property type="protein sequence ID" value="CAB3402484.1"/>
    <property type="molecule type" value="Genomic_DNA"/>
</dbReference>
<organism evidence="8 9">
    <name type="scientific">Caenorhabditis bovis</name>
    <dbReference type="NCBI Taxonomy" id="2654633"/>
    <lineage>
        <taxon>Eukaryota</taxon>
        <taxon>Metazoa</taxon>
        <taxon>Ecdysozoa</taxon>
        <taxon>Nematoda</taxon>
        <taxon>Chromadorea</taxon>
        <taxon>Rhabditida</taxon>
        <taxon>Rhabditina</taxon>
        <taxon>Rhabditomorpha</taxon>
        <taxon>Rhabditoidea</taxon>
        <taxon>Rhabditidae</taxon>
        <taxon>Peloderinae</taxon>
        <taxon>Caenorhabditis</taxon>
    </lineage>
</organism>
<feature type="region of interest" description="Disordered" evidence="6">
    <location>
        <begin position="184"/>
        <end position="219"/>
    </location>
</feature>
<dbReference type="InterPro" id="IPR046360">
    <property type="entry name" value="T-box_DNA-bd"/>
</dbReference>
<comment type="subcellular location">
    <subcellularLocation>
        <location evidence="5">Nucleus</location>
    </subcellularLocation>
</comment>
<dbReference type="GO" id="GO:0001708">
    <property type="term" value="P:cell fate specification"/>
    <property type="evidence" value="ECO:0007669"/>
    <property type="project" value="TreeGrafter"/>
</dbReference>
<reference evidence="8 9" key="1">
    <citation type="submission" date="2020-04" db="EMBL/GenBank/DDBJ databases">
        <authorList>
            <person name="Laetsch R D."/>
            <person name="Stevens L."/>
            <person name="Kumar S."/>
            <person name="Blaxter L. M."/>
        </authorList>
    </citation>
    <scope>NUCLEOTIDE SEQUENCE [LARGE SCALE GENOMIC DNA]</scope>
</reference>
<name>A0A8S1EN29_9PELO</name>
<dbReference type="GO" id="GO:0045893">
    <property type="term" value="P:positive regulation of DNA-templated transcription"/>
    <property type="evidence" value="ECO:0007669"/>
    <property type="project" value="InterPro"/>
</dbReference>
<dbReference type="GO" id="GO:0005634">
    <property type="term" value="C:nucleus"/>
    <property type="evidence" value="ECO:0007669"/>
    <property type="project" value="UniProtKB-SubCell"/>
</dbReference>
<dbReference type="Pfam" id="PF00907">
    <property type="entry name" value="T-box"/>
    <property type="match status" value="1"/>
</dbReference>
<keyword evidence="9" id="KW-1185">Reference proteome</keyword>
<dbReference type="GO" id="GO:0000981">
    <property type="term" value="F:DNA-binding transcription factor activity, RNA polymerase II-specific"/>
    <property type="evidence" value="ECO:0007669"/>
    <property type="project" value="TreeGrafter"/>
</dbReference>
<dbReference type="CDD" id="cd00182">
    <property type="entry name" value="T-box"/>
    <property type="match status" value="1"/>
</dbReference>
<dbReference type="InterPro" id="IPR008967">
    <property type="entry name" value="p53-like_TF_DNA-bd_sf"/>
</dbReference>
<dbReference type="GO" id="GO:0000978">
    <property type="term" value="F:RNA polymerase II cis-regulatory region sequence-specific DNA binding"/>
    <property type="evidence" value="ECO:0007669"/>
    <property type="project" value="InterPro"/>
</dbReference>
<evidence type="ECO:0000313" key="8">
    <source>
        <dbReference type="EMBL" id="CAB3402484.1"/>
    </source>
</evidence>
<accession>A0A8S1EN29</accession>
<protein>
    <recommendedName>
        <fullName evidence="7">T-box domain-containing protein</fullName>
    </recommendedName>
</protein>
<sequence length="278" mass="32539">MEVKLCKSDLWRQFDEINNEMIITKRGRNMFPSLQFKVTGLDENALYQTSLTFAPLDEKKYRFMNGRWDQFEPCVEATHYPREVFSPETRTGKDLMRRGISFERLKITNGDDVCCPSRELVRLQSMRKYIPIVSIYSVSRNPMEPPIRLYQCQFNETKFIAVTAYQNTSVRDLKVSNNKYAQGFRENAQKRSSISPLSTTTSEDSLSPPNQKKPKMEPEAVLEVQEPPMGAHPHAFPMFDPSQQMFAPYFATYPNQFPVMTPNYTYDYFNPYNQWPSY</sequence>
<evidence type="ECO:0000313" key="9">
    <source>
        <dbReference type="Proteomes" id="UP000494206"/>
    </source>
</evidence>
<proteinExistence type="predicted"/>
<keyword evidence="2 5" id="KW-0238">DNA-binding</keyword>
<evidence type="ECO:0000256" key="1">
    <source>
        <dbReference type="ARBA" id="ARBA00023015"/>
    </source>
</evidence>
<evidence type="ECO:0000256" key="4">
    <source>
        <dbReference type="ARBA" id="ARBA00023242"/>
    </source>
</evidence>
<comment type="caution">
    <text evidence="5">Lacks conserved residue(s) required for the propagation of feature annotation.</text>
</comment>
<dbReference type="PANTHER" id="PTHR11267:SF202">
    <property type="entry name" value="T-BOX DOMAIN-CONTAINING PROTEIN"/>
    <property type="match status" value="1"/>
</dbReference>
<evidence type="ECO:0000256" key="5">
    <source>
        <dbReference type="PROSITE-ProRule" id="PRU00201"/>
    </source>
</evidence>
<dbReference type="InterPro" id="IPR036960">
    <property type="entry name" value="T-box_sf"/>
</dbReference>
<keyword evidence="4 5" id="KW-0539">Nucleus</keyword>
<dbReference type="SMART" id="SM00425">
    <property type="entry name" value="TBOX"/>
    <property type="match status" value="1"/>
</dbReference>
<evidence type="ECO:0000256" key="3">
    <source>
        <dbReference type="ARBA" id="ARBA00023163"/>
    </source>
</evidence>
<dbReference type="SUPFAM" id="SSF49417">
    <property type="entry name" value="p53-like transcription factors"/>
    <property type="match status" value="1"/>
</dbReference>
<dbReference type="OrthoDB" id="5857907at2759"/>
<dbReference type="InterPro" id="IPR001699">
    <property type="entry name" value="TF_T-box"/>
</dbReference>
<feature type="domain" description="T-box" evidence="7">
    <location>
        <begin position="5"/>
        <end position="186"/>
    </location>
</feature>
<dbReference type="Gene3D" id="2.60.40.820">
    <property type="entry name" value="Transcription factor, T-box"/>
    <property type="match status" value="1"/>
</dbReference>
<gene>
    <name evidence="8" type="ORF">CBOVIS_LOCUS5095</name>
</gene>
<dbReference type="PROSITE" id="PS50252">
    <property type="entry name" value="TBOX_3"/>
    <property type="match status" value="1"/>
</dbReference>
<keyword evidence="3" id="KW-0804">Transcription</keyword>
<evidence type="ECO:0000259" key="7">
    <source>
        <dbReference type="PROSITE" id="PS50252"/>
    </source>
</evidence>
<comment type="caution">
    <text evidence="8">The sequence shown here is derived from an EMBL/GenBank/DDBJ whole genome shotgun (WGS) entry which is preliminary data.</text>
</comment>
<feature type="compositionally biased region" description="Polar residues" evidence="6">
    <location>
        <begin position="190"/>
        <end position="210"/>
    </location>
</feature>
<keyword evidence="1" id="KW-0805">Transcription regulation</keyword>
<dbReference type="AlphaFoldDB" id="A0A8S1EN29"/>
<dbReference type="Proteomes" id="UP000494206">
    <property type="component" value="Unassembled WGS sequence"/>
</dbReference>
<evidence type="ECO:0000256" key="2">
    <source>
        <dbReference type="ARBA" id="ARBA00023125"/>
    </source>
</evidence>
<dbReference type="PANTHER" id="PTHR11267">
    <property type="entry name" value="T-BOX PROTEIN-RELATED"/>
    <property type="match status" value="1"/>
</dbReference>